<feature type="domain" description="HTH gntR-type" evidence="5">
    <location>
        <begin position="13"/>
        <end position="80"/>
    </location>
</feature>
<evidence type="ECO:0000259" key="5">
    <source>
        <dbReference type="PROSITE" id="PS50949"/>
    </source>
</evidence>
<dbReference type="InterPro" id="IPR008920">
    <property type="entry name" value="TF_FadR/GntR_C"/>
</dbReference>
<proteinExistence type="predicted"/>
<name>A0A7X0D8A5_9ACTN</name>
<dbReference type="InterPro" id="IPR000524">
    <property type="entry name" value="Tscrpt_reg_HTH_GntR"/>
</dbReference>
<keyword evidence="7" id="KW-1185">Reference proteome</keyword>
<evidence type="ECO:0000256" key="2">
    <source>
        <dbReference type="ARBA" id="ARBA00023125"/>
    </source>
</evidence>
<keyword evidence="1" id="KW-0805">Transcription regulation</keyword>
<dbReference type="PANTHER" id="PTHR43537">
    <property type="entry name" value="TRANSCRIPTIONAL REGULATOR, GNTR FAMILY"/>
    <property type="match status" value="1"/>
</dbReference>
<dbReference type="AlphaFoldDB" id="A0A7X0D8A5"/>
<protein>
    <submittedName>
        <fullName evidence="6">DNA-binding GntR family transcriptional regulator</fullName>
    </submittedName>
</protein>
<comment type="caution">
    <text evidence="6">The sequence shown here is derived from an EMBL/GenBank/DDBJ whole genome shotgun (WGS) entry which is preliminary data.</text>
</comment>
<evidence type="ECO:0000256" key="1">
    <source>
        <dbReference type="ARBA" id="ARBA00023015"/>
    </source>
</evidence>
<dbReference type="Gene3D" id="1.20.120.530">
    <property type="entry name" value="GntR ligand-binding domain-like"/>
    <property type="match status" value="1"/>
</dbReference>
<keyword evidence="2 6" id="KW-0238">DNA-binding</keyword>
<dbReference type="SUPFAM" id="SSF46785">
    <property type="entry name" value="Winged helix' DNA-binding domain"/>
    <property type="match status" value="1"/>
</dbReference>
<dbReference type="SMART" id="SM00345">
    <property type="entry name" value="HTH_GNTR"/>
    <property type="match status" value="1"/>
</dbReference>
<keyword evidence="3" id="KW-0804">Transcription</keyword>
<dbReference type="SUPFAM" id="SSF48008">
    <property type="entry name" value="GntR ligand-binding domain-like"/>
    <property type="match status" value="1"/>
</dbReference>
<reference evidence="6 7" key="1">
    <citation type="submission" date="2020-08" db="EMBL/GenBank/DDBJ databases">
        <title>Sequencing the genomes of 1000 actinobacteria strains.</title>
        <authorList>
            <person name="Klenk H.-P."/>
        </authorList>
    </citation>
    <scope>NUCLEOTIDE SEQUENCE [LARGE SCALE GENOMIC DNA]</scope>
    <source>
        <strain evidence="6 7">DSM 46659</strain>
    </source>
</reference>
<dbReference type="PRINTS" id="PR00035">
    <property type="entry name" value="HTHGNTR"/>
</dbReference>
<dbReference type="RefSeq" id="WP_184078663.1">
    <property type="nucleotide sequence ID" value="NZ_JACHDS010000001.1"/>
</dbReference>
<evidence type="ECO:0000313" key="7">
    <source>
        <dbReference type="Proteomes" id="UP000546642"/>
    </source>
</evidence>
<dbReference type="Gene3D" id="1.10.10.10">
    <property type="entry name" value="Winged helix-like DNA-binding domain superfamily/Winged helix DNA-binding domain"/>
    <property type="match status" value="1"/>
</dbReference>
<dbReference type="InterPro" id="IPR036388">
    <property type="entry name" value="WH-like_DNA-bd_sf"/>
</dbReference>
<dbReference type="Proteomes" id="UP000546642">
    <property type="component" value="Unassembled WGS sequence"/>
</dbReference>
<organism evidence="6 7">
    <name type="scientific">Nocardiopsis mwathae</name>
    <dbReference type="NCBI Taxonomy" id="1472723"/>
    <lineage>
        <taxon>Bacteria</taxon>
        <taxon>Bacillati</taxon>
        <taxon>Actinomycetota</taxon>
        <taxon>Actinomycetes</taxon>
        <taxon>Streptosporangiales</taxon>
        <taxon>Nocardiopsidaceae</taxon>
        <taxon>Nocardiopsis</taxon>
    </lineage>
</organism>
<sequence length="240" mass="26220">MNSPGRLRPVPRRSTAALIADQLRSAIMYGELAPGDQLGETDLAGRLGVSRGPLREAMQRLVQEGLLRSERHRGLFVRELTAQDVRDVYVARLAIERTACELIMRGNRGEATARLTAALQRLVDAAATRDRVAMSDADQAFHRTLVSCSGNSRLERMAQTLLVETRMCLTVMQAAYPEPEELVQEHRKVLDAIADGDEEALLRLITAHMLDTVERINDPANGDDAAGGLADPESAAPSGR</sequence>
<dbReference type="EMBL" id="JACHDS010000001">
    <property type="protein sequence ID" value="MBB6174561.1"/>
    <property type="molecule type" value="Genomic_DNA"/>
</dbReference>
<evidence type="ECO:0000313" key="6">
    <source>
        <dbReference type="EMBL" id="MBB6174561.1"/>
    </source>
</evidence>
<dbReference type="GO" id="GO:0003700">
    <property type="term" value="F:DNA-binding transcription factor activity"/>
    <property type="evidence" value="ECO:0007669"/>
    <property type="project" value="InterPro"/>
</dbReference>
<feature type="compositionally biased region" description="Low complexity" evidence="4">
    <location>
        <begin position="218"/>
        <end position="232"/>
    </location>
</feature>
<feature type="region of interest" description="Disordered" evidence="4">
    <location>
        <begin position="216"/>
        <end position="240"/>
    </location>
</feature>
<dbReference type="PANTHER" id="PTHR43537:SF5">
    <property type="entry name" value="UXU OPERON TRANSCRIPTIONAL REGULATOR"/>
    <property type="match status" value="1"/>
</dbReference>
<accession>A0A7X0D8A5</accession>
<evidence type="ECO:0000256" key="4">
    <source>
        <dbReference type="SAM" id="MobiDB-lite"/>
    </source>
</evidence>
<dbReference type="Pfam" id="PF00392">
    <property type="entry name" value="GntR"/>
    <property type="match status" value="1"/>
</dbReference>
<dbReference type="GO" id="GO:0003677">
    <property type="term" value="F:DNA binding"/>
    <property type="evidence" value="ECO:0007669"/>
    <property type="project" value="UniProtKB-KW"/>
</dbReference>
<dbReference type="SMART" id="SM00895">
    <property type="entry name" value="FCD"/>
    <property type="match status" value="1"/>
</dbReference>
<dbReference type="InterPro" id="IPR011711">
    <property type="entry name" value="GntR_C"/>
</dbReference>
<gene>
    <name evidence="6" type="ORF">HNR23_004621</name>
</gene>
<dbReference type="CDD" id="cd07377">
    <property type="entry name" value="WHTH_GntR"/>
    <property type="match status" value="1"/>
</dbReference>
<dbReference type="InterPro" id="IPR036390">
    <property type="entry name" value="WH_DNA-bd_sf"/>
</dbReference>
<evidence type="ECO:0000256" key="3">
    <source>
        <dbReference type="ARBA" id="ARBA00023163"/>
    </source>
</evidence>
<dbReference type="PROSITE" id="PS50949">
    <property type="entry name" value="HTH_GNTR"/>
    <property type="match status" value="1"/>
</dbReference>
<dbReference type="Pfam" id="PF07729">
    <property type="entry name" value="FCD"/>
    <property type="match status" value="1"/>
</dbReference>